<comment type="caution">
    <text evidence="1">The sequence shown here is derived from an EMBL/GenBank/DDBJ whole genome shotgun (WGS) entry which is preliminary data.</text>
</comment>
<name>A0AAE0XM39_9GAST</name>
<proteinExistence type="predicted"/>
<sequence length="87" mass="9960">MVKLTFVSPSRKRLTMPVRLHALAEFIKPFKDSTDCRLKNSYLLTLKNVNGVPLGEWCYSDLHDIPFLLMDSPLLRREGTLVQPASE</sequence>
<evidence type="ECO:0000313" key="1">
    <source>
        <dbReference type="EMBL" id="KAK3696200.1"/>
    </source>
</evidence>
<gene>
    <name evidence="1" type="ORF">RRG08_027643</name>
</gene>
<evidence type="ECO:0000313" key="2">
    <source>
        <dbReference type="Proteomes" id="UP001283361"/>
    </source>
</evidence>
<reference evidence="1" key="1">
    <citation type="journal article" date="2023" name="G3 (Bethesda)">
        <title>A reference genome for the long-term kleptoplast-retaining sea slug Elysia crispata morphotype clarki.</title>
        <authorList>
            <person name="Eastman K.E."/>
            <person name="Pendleton A.L."/>
            <person name="Shaikh M.A."/>
            <person name="Suttiyut T."/>
            <person name="Ogas R."/>
            <person name="Tomko P."/>
            <person name="Gavelis G."/>
            <person name="Widhalm J.R."/>
            <person name="Wisecaver J.H."/>
        </authorList>
    </citation>
    <scope>NUCLEOTIDE SEQUENCE</scope>
    <source>
        <strain evidence="1">ECLA1</strain>
    </source>
</reference>
<dbReference type="Proteomes" id="UP001283361">
    <property type="component" value="Unassembled WGS sequence"/>
</dbReference>
<keyword evidence="2" id="KW-1185">Reference proteome</keyword>
<dbReference type="EMBL" id="JAWDGP010008052">
    <property type="protein sequence ID" value="KAK3696200.1"/>
    <property type="molecule type" value="Genomic_DNA"/>
</dbReference>
<protein>
    <submittedName>
        <fullName evidence="1">Uncharacterized protein</fullName>
    </submittedName>
</protein>
<dbReference type="AlphaFoldDB" id="A0AAE0XM39"/>
<organism evidence="1 2">
    <name type="scientific">Elysia crispata</name>
    <name type="common">lettuce slug</name>
    <dbReference type="NCBI Taxonomy" id="231223"/>
    <lineage>
        <taxon>Eukaryota</taxon>
        <taxon>Metazoa</taxon>
        <taxon>Spiralia</taxon>
        <taxon>Lophotrochozoa</taxon>
        <taxon>Mollusca</taxon>
        <taxon>Gastropoda</taxon>
        <taxon>Heterobranchia</taxon>
        <taxon>Euthyneura</taxon>
        <taxon>Panpulmonata</taxon>
        <taxon>Sacoglossa</taxon>
        <taxon>Placobranchoidea</taxon>
        <taxon>Plakobranchidae</taxon>
        <taxon>Elysia</taxon>
    </lineage>
</organism>
<accession>A0AAE0XM39</accession>